<protein>
    <submittedName>
        <fullName evidence="8">Major facilitator superfamily domain-containing protein</fullName>
    </submittedName>
</protein>
<evidence type="ECO:0000256" key="3">
    <source>
        <dbReference type="ARBA" id="ARBA00022692"/>
    </source>
</evidence>
<keyword evidence="9" id="KW-1185">Reference proteome</keyword>
<dbReference type="Gene3D" id="1.20.1250.20">
    <property type="entry name" value="MFS general substrate transporter like domains"/>
    <property type="match status" value="2"/>
</dbReference>
<comment type="caution">
    <text evidence="8">The sequence shown here is derived from an EMBL/GenBank/DDBJ whole genome shotgun (WGS) entry which is preliminary data.</text>
</comment>
<keyword evidence="2" id="KW-0813">Transport</keyword>
<dbReference type="FunFam" id="1.20.1250.20:FF:000013">
    <property type="entry name" value="MFS general substrate transporter"/>
    <property type="match status" value="1"/>
</dbReference>
<feature type="transmembrane region" description="Helical" evidence="6">
    <location>
        <begin position="324"/>
        <end position="341"/>
    </location>
</feature>
<feature type="transmembrane region" description="Helical" evidence="6">
    <location>
        <begin position="348"/>
        <end position="368"/>
    </location>
</feature>
<evidence type="ECO:0000313" key="8">
    <source>
        <dbReference type="EMBL" id="CAH7669021.1"/>
    </source>
</evidence>
<feature type="non-terminal residue" evidence="8">
    <location>
        <position position="1"/>
    </location>
</feature>
<dbReference type="Pfam" id="PF07690">
    <property type="entry name" value="MFS_1"/>
    <property type="match status" value="1"/>
</dbReference>
<dbReference type="PANTHER" id="PTHR43791:SF67">
    <property type="entry name" value="TRANSPORTER, PUTATIVE (AFU_ORTHOLOGUE AFUA_3G04010)-RELATED"/>
    <property type="match status" value="1"/>
</dbReference>
<evidence type="ECO:0000256" key="4">
    <source>
        <dbReference type="ARBA" id="ARBA00022989"/>
    </source>
</evidence>
<feature type="domain" description="Major facilitator superfamily (MFS) profile" evidence="7">
    <location>
        <begin position="1"/>
        <end position="504"/>
    </location>
</feature>
<dbReference type="AlphaFoldDB" id="A0AAV0ANZ1"/>
<evidence type="ECO:0000256" key="2">
    <source>
        <dbReference type="ARBA" id="ARBA00022448"/>
    </source>
</evidence>
<feature type="transmembrane region" description="Helical" evidence="6">
    <location>
        <begin position="442"/>
        <end position="462"/>
    </location>
</feature>
<feature type="transmembrane region" description="Helical" evidence="6">
    <location>
        <begin position="119"/>
        <end position="142"/>
    </location>
</feature>
<dbReference type="InterPro" id="IPR011701">
    <property type="entry name" value="MFS"/>
</dbReference>
<dbReference type="FunFam" id="1.20.1250.20:FF:000018">
    <property type="entry name" value="MFS transporter permease"/>
    <property type="match status" value="1"/>
</dbReference>
<feature type="transmembrane region" description="Helical" evidence="6">
    <location>
        <begin position="59"/>
        <end position="79"/>
    </location>
</feature>
<evidence type="ECO:0000256" key="6">
    <source>
        <dbReference type="SAM" id="Phobius"/>
    </source>
</evidence>
<dbReference type="PANTHER" id="PTHR43791">
    <property type="entry name" value="PERMEASE-RELATED"/>
    <property type="match status" value="1"/>
</dbReference>
<feature type="transmembrane region" description="Helical" evidence="6">
    <location>
        <begin position="284"/>
        <end position="304"/>
    </location>
</feature>
<keyword evidence="5 6" id="KW-0472">Membrane</keyword>
<keyword evidence="4 6" id="KW-1133">Transmembrane helix</keyword>
<dbReference type="GO" id="GO:0022857">
    <property type="term" value="F:transmembrane transporter activity"/>
    <property type="evidence" value="ECO:0007669"/>
    <property type="project" value="InterPro"/>
</dbReference>
<gene>
    <name evidence="8" type="ORF">PPACK8108_LOCUS3580</name>
</gene>
<evidence type="ECO:0000256" key="5">
    <source>
        <dbReference type="ARBA" id="ARBA00023136"/>
    </source>
</evidence>
<dbReference type="InterPro" id="IPR036259">
    <property type="entry name" value="MFS_trans_sf"/>
</dbReference>
<accession>A0AAV0ANZ1</accession>
<dbReference type="PROSITE" id="PS50850">
    <property type="entry name" value="MFS"/>
    <property type="match status" value="1"/>
</dbReference>
<evidence type="ECO:0000256" key="1">
    <source>
        <dbReference type="ARBA" id="ARBA00004141"/>
    </source>
</evidence>
<feature type="transmembrane region" description="Helical" evidence="6">
    <location>
        <begin position="154"/>
        <end position="176"/>
    </location>
</feature>
<dbReference type="Proteomes" id="UP001153365">
    <property type="component" value="Unassembled WGS sequence"/>
</dbReference>
<dbReference type="EMBL" id="CALTRL010000634">
    <property type="protein sequence ID" value="CAH7669021.1"/>
    <property type="molecule type" value="Genomic_DNA"/>
</dbReference>
<evidence type="ECO:0000313" key="9">
    <source>
        <dbReference type="Proteomes" id="UP001153365"/>
    </source>
</evidence>
<sequence>YVQNIVDRTNIGNAKVAGMDKSLGLVGNQFNVSLAVFYVTYIVFEIPSNFMLKKIGGKIWLPLLVTGWGIVTTFSGFMTNYASLIIVRLLLGLFEGGLLPVKIYVLYLSTMYTKKELQLRIGVFFAFASLSGAFGGLLAYFIEKMDGVAGKKGWQWVFFLEGIGTILIAIFGVYTLPSGIGATNFLTPREKEFAMERMKLGNTLRKDSSNTPYPMLNQPSENSLLRGVNETKSSIPSDLNQKTVELREIEDITDSAEKGVAKDLLGGEKFEMYEAIRGLREPQVWMTGIGYMSICVGMYSYSLFLPTIVSGMGYRGSSAQLFSSFPYLPASALVVFVAFFGDKLQLRGPVILTLLPITMIGYILAIVAESSKLRYAAVFLMAAGIYPSVPSLLCILPNNTAGLTKRSVCTALQLMICNCAGFIATFIYTADQAPNYVKGHSIALSFSCLAWIMIGLNSIYCYRENKARGSGLRDKNLEMYQSLIQSGKSQAPIGDRDPRFRFTI</sequence>
<dbReference type="GO" id="GO:0016020">
    <property type="term" value="C:membrane"/>
    <property type="evidence" value="ECO:0007669"/>
    <property type="project" value="UniProtKB-SubCell"/>
</dbReference>
<keyword evidence="3 6" id="KW-0812">Transmembrane</keyword>
<organism evidence="8 9">
    <name type="scientific">Phakopsora pachyrhizi</name>
    <name type="common">Asian soybean rust disease fungus</name>
    <dbReference type="NCBI Taxonomy" id="170000"/>
    <lineage>
        <taxon>Eukaryota</taxon>
        <taxon>Fungi</taxon>
        <taxon>Dikarya</taxon>
        <taxon>Basidiomycota</taxon>
        <taxon>Pucciniomycotina</taxon>
        <taxon>Pucciniomycetes</taxon>
        <taxon>Pucciniales</taxon>
        <taxon>Phakopsoraceae</taxon>
        <taxon>Phakopsora</taxon>
    </lineage>
</organism>
<comment type="subcellular location">
    <subcellularLocation>
        <location evidence="1">Membrane</location>
        <topology evidence="1">Multi-pass membrane protein</topology>
    </subcellularLocation>
</comment>
<name>A0AAV0ANZ1_PHAPC</name>
<reference evidence="8" key="1">
    <citation type="submission" date="2022-06" db="EMBL/GenBank/DDBJ databases">
        <authorList>
            <consortium name="SYNGENTA / RWTH Aachen University"/>
        </authorList>
    </citation>
    <scope>NUCLEOTIDE SEQUENCE</scope>
</reference>
<feature type="transmembrane region" description="Helical" evidence="6">
    <location>
        <begin position="85"/>
        <end position="107"/>
    </location>
</feature>
<dbReference type="InterPro" id="IPR020846">
    <property type="entry name" value="MFS_dom"/>
</dbReference>
<feature type="transmembrane region" description="Helical" evidence="6">
    <location>
        <begin position="408"/>
        <end position="430"/>
    </location>
</feature>
<evidence type="ECO:0000259" key="7">
    <source>
        <dbReference type="PROSITE" id="PS50850"/>
    </source>
</evidence>
<feature type="transmembrane region" description="Helical" evidence="6">
    <location>
        <begin position="29"/>
        <end position="47"/>
    </location>
</feature>
<feature type="transmembrane region" description="Helical" evidence="6">
    <location>
        <begin position="374"/>
        <end position="396"/>
    </location>
</feature>
<proteinExistence type="predicted"/>
<dbReference type="SUPFAM" id="SSF103473">
    <property type="entry name" value="MFS general substrate transporter"/>
    <property type="match status" value="1"/>
</dbReference>